<dbReference type="OrthoDB" id="5857966at2759"/>
<organism evidence="4 5">
    <name type="scientific">Panicum miliaceum</name>
    <name type="common">Proso millet</name>
    <name type="synonym">Broomcorn millet</name>
    <dbReference type="NCBI Taxonomy" id="4540"/>
    <lineage>
        <taxon>Eukaryota</taxon>
        <taxon>Viridiplantae</taxon>
        <taxon>Streptophyta</taxon>
        <taxon>Embryophyta</taxon>
        <taxon>Tracheophyta</taxon>
        <taxon>Spermatophyta</taxon>
        <taxon>Magnoliopsida</taxon>
        <taxon>Liliopsida</taxon>
        <taxon>Poales</taxon>
        <taxon>Poaceae</taxon>
        <taxon>PACMAD clade</taxon>
        <taxon>Panicoideae</taxon>
        <taxon>Panicodae</taxon>
        <taxon>Paniceae</taxon>
        <taxon>Panicinae</taxon>
        <taxon>Panicum</taxon>
        <taxon>Panicum sect. Panicum</taxon>
    </lineage>
</organism>
<keyword evidence="1" id="KW-0732">Signal</keyword>
<comment type="caution">
    <text evidence="4">The sequence shown here is derived from an EMBL/GenBank/DDBJ whole genome shotgun (WGS) entry which is preliminary data.</text>
</comment>
<evidence type="ECO:0000256" key="1">
    <source>
        <dbReference type="ARBA" id="ARBA00022729"/>
    </source>
</evidence>
<dbReference type="EMBL" id="PQIB02000012">
    <property type="protein sequence ID" value="RLM79800.1"/>
    <property type="molecule type" value="Genomic_DNA"/>
</dbReference>
<sequence length="104" mass="11637">MPVTLRAWVSDLIREGNIERIVQGDNSALQDLQRVERFARIAVWCVQGDPSTRPTMRNVVCMMEGTMEVYPLPDDPPRVHRDFPPPLSPSSGSGTHCNSSSMIE</sequence>
<evidence type="ECO:0000256" key="3">
    <source>
        <dbReference type="SAM" id="MobiDB-lite"/>
    </source>
</evidence>
<evidence type="ECO:0000256" key="2">
    <source>
        <dbReference type="ARBA" id="ARBA00022734"/>
    </source>
</evidence>
<dbReference type="STRING" id="4540.A0A3L6QH87"/>
<dbReference type="Proteomes" id="UP000275267">
    <property type="component" value="Unassembled WGS sequence"/>
</dbReference>
<evidence type="ECO:0000313" key="4">
    <source>
        <dbReference type="EMBL" id="RLM79800.1"/>
    </source>
</evidence>
<feature type="compositionally biased region" description="Low complexity" evidence="3">
    <location>
        <begin position="89"/>
        <end position="104"/>
    </location>
</feature>
<dbReference type="AlphaFoldDB" id="A0A3L6QH87"/>
<dbReference type="Gene3D" id="1.10.510.10">
    <property type="entry name" value="Transferase(Phosphotransferase) domain 1"/>
    <property type="match status" value="1"/>
</dbReference>
<name>A0A3L6QH87_PANMI</name>
<keyword evidence="5" id="KW-1185">Reference proteome</keyword>
<dbReference type="InterPro" id="IPR051343">
    <property type="entry name" value="G-type_lectin_kinases/EP1-like"/>
</dbReference>
<feature type="region of interest" description="Disordered" evidence="3">
    <location>
        <begin position="71"/>
        <end position="104"/>
    </location>
</feature>
<dbReference type="SUPFAM" id="SSF56112">
    <property type="entry name" value="Protein kinase-like (PK-like)"/>
    <property type="match status" value="1"/>
</dbReference>
<keyword evidence="2" id="KW-0430">Lectin</keyword>
<gene>
    <name evidence="4" type="ORF">C2845_PM12G07890</name>
</gene>
<reference evidence="5" key="1">
    <citation type="journal article" date="2019" name="Nat. Commun.">
        <title>The genome of broomcorn millet.</title>
        <authorList>
            <person name="Zou C."/>
            <person name="Miki D."/>
            <person name="Li D."/>
            <person name="Tang Q."/>
            <person name="Xiao L."/>
            <person name="Rajput S."/>
            <person name="Deng P."/>
            <person name="Jia W."/>
            <person name="Huang R."/>
            <person name="Zhang M."/>
            <person name="Sun Y."/>
            <person name="Hu J."/>
            <person name="Fu X."/>
            <person name="Schnable P.S."/>
            <person name="Li F."/>
            <person name="Zhang H."/>
            <person name="Feng B."/>
            <person name="Zhu X."/>
            <person name="Liu R."/>
            <person name="Schnable J.C."/>
            <person name="Zhu J.-K."/>
            <person name="Zhang H."/>
        </authorList>
    </citation>
    <scope>NUCLEOTIDE SEQUENCE [LARGE SCALE GENOMIC DNA]</scope>
</reference>
<proteinExistence type="predicted"/>
<evidence type="ECO:0008006" key="6">
    <source>
        <dbReference type="Google" id="ProtNLM"/>
    </source>
</evidence>
<dbReference type="PANTHER" id="PTHR47976:SF77">
    <property type="entry name" value="RECEPTOR-LIKE SERINE_THREONINE-PROTEIN KINASE"/>
    <property type="match status" value="1"/>
</dbReference>
<evidence type="ECO:0000313" key="5">
    <source>
        <dbReference type="Proteomes" id="UP000275267"/>
    </source>
</evidence>
<protein>
    <recommendedName>
        <fullName evidence="6">G-type lectin S-receptor-like serine/threonine-protein kinase</fullName>
    </recommendedName>
</protein>
<accession>A0A3L6QH87</accession>
<dbReference type="InterPro" id="IPR011009">
    <property type="entry name" value="Kinase-like_dom_sf"/>
</dbReference>
<dbReference type="PANTHER" id="PTHR47976">
    <property type="entry name" value="G-TYPE LECTIN S-RECEPTOR-LIKE SERINE/THREONINE-PROTEIN KINASE SD2-5"/>
    <property type="match status" value="1"/>
</dbReference>